<keyword evidence="2" id="KW-1185">Reference proteome</keyword>
<name>A0ACC0UF37_9AGAM</name>
<proteinExistence type="predicted"/>
<accession>A0ACC0UF37</accession>
<gene>
    <name evidence="1" type="ORF">F5148DRAFT_684120</name>
</gene>
<dbReference type="Proteomes" id="UP001207468">
    <property type="component" value="Unassembled WGS sequence"/>
</dbReference>
<evidence type="ECO:0000313" key="2">
    <source>
        <dbReference type="Proteomes" id="UP001207468"/>
    </source>
</evidence>
<organism evidence="1 2">
    <name type="scientific">Russula earlei</name>
    <dbReference type="NCBI Taxonomy" id="71964"/>
    <lineage>
        <taxon>Eukaryota</taxon>
        <taxon>Fungi</taxon>
        <taxon>Dikarya</taxon>
        <taxon>Basidiomycota</taxon>
        <taxon>Agaricomycotina</taxon>
        <taxon>Agaricomycetes</taxon>
        <taxon>Russulales</taxon>
        <taxon>Russulaceae</taxon>
        <taxon>Russula</taxon>
    </lineage>
</organism>
<sequence length="383" mass="41574">MAVAQSPPMGPGDIALRALTPSQIAFLERLPKAELHAHLNGSIPIPVLLELAREHTHTHAPSPPPANASANANANAEPLAAEILLAVERLRAGVEVASIHEIFPLFSAVYALTSTPASLRRATRGVLSHFLDPASEASPSAAEEGGGAAAAAAYLELRTTPRETPHMSRRVYLETVLDEIEARSPDAAALIVSLDRRMTADVAREVLELAVQLRREGRRVVGVDLCGDVKACDVTVFVKLFRIARAEGLGVTLHAAETKENSVETRELLSCEPERLGHATFLDEEERKVVLERGTCIEICLTSNLLCKTVLQLEDHHIRYYLAQNHPIAISTDDILPFRNSILGEYALLMAPKPFGLGLTESEIERVARMGMESRFPNPSSLP</sequence>
<protein>
    <submittedName>
        <fullName evidence="1">Adenosine deaminase-like protein</fullName>
    </submittedName>
</protein>
<dbReference type="EMBL" id="JAGFNK010000054">
    <property type="protein sequence ID" value="KAI9509866.1"/>
    <property type="molecule type" value="Genomic_DNA"/>
</dbReference>
<comment type="caution">
    <text evidence="1">The sequence shown here is derived from an EMBL/GenBank/DDBJ whole genome shotgun (WGS) entry which is preliminary data.</text>
</comment>
<reference evidence="1" key="1">
    <citation type="submission" date="2021-03" db="EMBL/GenBank/DDBJ databases">
        <title>Evolutionary priming and transition to the ectomycorrhizal habit in an iconic lineage of mushroom-forming fungi: is preadaptation a requirement?</title>
        <authorList>
            <consortium name="DOE Joint Genome Institute"/>
            <person name="Looney B.P."/>
            <person name="Miyauchi S."/>
            <person name="Morin E."/>
            <person name="Drula E."/>
            <person name="Courty P.E."/>
            <person name="Chicoki N."/>
            <person name="Fauchery L."/>
            <person name="Kohler A."/>
            <person name="Kuo A."/>
            <person name="LaButti K."/>
            <person name="Pangilinan J."/>
            <person name="Lipzen A."/>
            <person name="Riley R."/>
            <person name="Andreopoulos W."/>
            <person name="He G."/>
            <person name="Johnson J."/>
            <person name="Barry K.W."/>
            <person name="Grigoriev I.V."/>
            <person name="Nagy L."/>
            <person name="Hibbett D."/>
            <person name="Henrissat B."/>
            <person name="Matheny P.B."/>
            <person name="Labbe J."/>
            <person name="Martin A.F."/>
        </authorList>
    </citation>
    <scope>NUCLEOTIDE SEQUENCE</scope>
    <source>
        <strain evidence="1">BPL698</strain>
    </source>
</reference>
<evidence type="ECO:0000313" key="1">
    <source>
        <dbReference type="EMBL" id="KAI9509866.1"/>
    </source>
</evidence>